<keyword evidence="3 6" id="KW-0812">Transmembrane</keyword>
<evidence type="ECO:0000313" key="8">
    <source>
        <dbReference type="Proteomes" id="UP000239203"/>
    </source>
</evidence>
<dbReference type="EMBL" id="PTIX01000001">
    <property type="protein sequence ID" value="PPK71433.1"/>
    <property type="molecule type" value="Genomic_DNA"/>
</dbReference>
<dbReference type="GO" id="GO:0016020">
    <property type="term" value="C:membrane"/>
    <property type="evidence" value="ECO:0007669"/>
    <property type="project" value="UniProtKB-SubCell"/>
</dbReference>
<name>A0A2S6H1U4_9PSEU</name>
<evidence type="ECO:0000256" key="3">
    <source>
        <dbReference type="ARBA" id="ARBA00022692"/>
    </source>
</evidence>
<evidence type="ECO:0000256" key="4">
    <source>
        <dbReference type="ARBA" id="ARBA00022989"/>
    </source>
</evidence>
<feature type="transmembrane region" description="Helical" evidence="6">
    <location>
        <begin position="305"/>
        <end position="324"/>
    </location>
</feature>
<feature type="transmembrane region" description="Helical" evidence="6">
    <location>
        <begin position="112"/>
        <end position="129"/>
    </location>
</feature>
<feature type="transmembrane region" description="Helical" evidence="6">
    <location>
        <begin position="210"/>
        <end position="231"/>
    </location>
</feature>
<dbReference type="SUPFAM" id="SSF103473">
    <property type="entry name" value="MFS general substrate transporter"/>
    <property type="match status" value="1"/>
</dbReference>
<feature type="transmembrane region" description="Helical" evidence="6">
    <location>
        <begin position="282"/>
        <end position="299"/>
    </location>
</feature>
<protein>
    <submittedName>
        <fullName evidence="7">MFS transporter</fullName>
    </submittedName>
</protein>
<evidence type="ECO:0000256" key="1">
    <source>
        <dbReference type="ARBA" id="ARBA00004141"/>
    </source>
</evidence>
<feature type="transmembrane region" description="Helical" evidence="6">
    <location>
        <begin position="149"/>
        <end position="169"/>
    </location>
</feature>
<dbReference type="GO" id="GO:0022857">
    <property type="term" value="F:transmembrane transporter activity"/>
    <property type="evidence" value="ECO:0007669"/>
    <property type="project" value="InterPro"/>
</dbReference>
<accession>A0A2S6H1U4</accession>
<evidence type="ECO:0000256" key="6">
    <source>
        <dbReference type="SAM" id="Phobius"/>
    </source>
</evidence>
<feature type="transmembrane region" description="Helical" evidence="6">
    <location>
        <begin position="175"/>
        <end position="198"/>
    </location>
</feature>
<dbReference type="Gene3D" id="1.20.1250.20">
    <property type="entry name" value="MFS general substrate transporter like domains"/>
    <property type="match status" value="1"/>
</dbReference>
<keyword evidence="5 6" id="KW-0472">Membrane</keyword>
<gene>
    <name evidence="7" type="ORF">CLV40_101623</name>
</gene>
<dbReference type="AlphaFoldDB" id="A0A2S6H1U4"/>
<comment type="caution">
    <text evidence="7">The sequence shown here is derived from an EMBL/GenBank/DDBJ whole genome shotgun (WGS) entry which is preliminary data.</text>
</comment>
<dbReference type="InterPro" id="IPR011701">
    <property type="entry name" value="MFS"/>
</dbReference>
<dbReference type="Pfam" id="PF07690">
    <property type="entry name" value="MFS_1"/>
    <property type="match status" value="1"/>
</dbReference>
<feature type="transmembrane region" description="Helical" evidence="6">
    <location>
        <begin position="22"/>
        <end position="47"/>
    </location>
</feature>
<feature type="transmembrane region" description="Helical" evidence="6">
    <location>
        <begin position="88"/>
        <end position="106"/>
    </location>
</feature>
<dbReference type="Proteomes" id="UP000239203">
    <property type="component" value="Unassembled WGS sequence"/>
</dbReference>
<feature type="transmembrane region" description="Helical" evidence="6">
    <location>
        <begin position="237"/>
        <end position="261"/>
    </location>
</feature>
<dbReference type="InterPro" id="IPR036259">
    <property type="entry name" value="MFS_trans_sf"/>
</dbReference>
<feature type="transmembrane region" description="Helical" evidence="6">
    <location>
        <begin position="53"/>
        <end position="72"/>
    </location>
</feature>
<keyword evidence="8" id="KW-1185">Reference proteome</keyword>
<reference evidence="7 8" key="1">
    <citation type="submission" date="2018-02" db="EMBL/GenBank/DDBJ databases">
        <title>Genomic Encyclopedia of Archaeal and Bacterial Type Strains, Phase II (KMG-II): from individual species to whole genera.</title>
        <authorList>
            <person name="Goeker M."/>
        </authorList>
    </citation>
    <scope>NUCLEOTIDE SEQUENCE [LARGE SCALE GENOMIC DNA]</scope>
    <source>
        <strain evidence="7 8">YU 961-1</strain>
    </source>
</reference>
<organism evidence="7 8">
    <name type="scientific">Actinokineospora auranticolor</name>
    <dbReference type="NCBI Taxonomy" id="155976"/>
    <lineage>
        <taxon>Bacteria</taxon>
        <taxon>Bacillati</taxon>
        <taxon>Actinomycetota</taxon>
        <taxon>Actinomycetes</taxon>
        <taxon>Pseudonocardiales</taxon>
        <taxon>Pseudonocardiaceae</taxon>
        <taxon>Actinokineospora</taxon>
    </lineage>
</organism>
<proteinExistence type="predicted"/>
<dbReference type="PANTHER" id="PTHR42718:SF9">
    <property type="entry name" value="MAJOR FACILITATOR SUPERFAMILY MULTIDRUG TRANSPORTER MFSC"/>
    <property type="match status" value="1"/>
</dbReference>
<comment type="subcellular location">
    <subcellularLocation>
        <location evidence="1">Membrane</location>
        <topology evidence="1">Multi-pass membrane protein</topology>
    </subcellularLocation>
</comment>
<evidence type="ECO:0000256" key="5">
    <source>
        <dbReference type="ARBA" id="ARBA00023136"/>
    </source>
</evidence>
<keyword evidence="2" id="KW-0813">Transport</keyword>
<dbReference type="PANTHER" id="PTHR42718">
    <property type="entry name" value="MAJOR FACILITATOR SUPERFAMILY MULTIDRUG TRANSPORTER MFSC"/>
    <property type="match status" value="1"/>
</dbReference>
<evidence type="ECO:0000256" key="2">
    <source>
        <dbReference type="ARBA" id="ARBA00022448"/>
    </source>
</evidence>
<sequence>MTIVAINTAIGQTYPDRLRPRVLALMAASWVGPSLLGPPLAGLVVSWTSWRVVFFGLAALTLPPAVAVVLLLRKTRHAPPPPSEGRRPGLLVAAAVSAGAAAGQYAVTGGDVAHLVFGAVAVVLVVAFVRRMLPPRTLTAARGLPATVLLNGLASGTFCTLEAFVPLLLDTAEDVPPALTGLVFTGAAVAWAGSSWAQSHFLVDVPRHRTVAMGATLVVAAAALAAAGPFFGLPAYFPAASLVLAAIGMGMVSPMLTVLSLAHAEPGRQGSASSAMMTSRNLGQLGVTAASSALFSLLAPATRLSFGAAFAILAVPSLLLALLASRTRDPVARSAS</sequence>
<evidence type="ECO:0000313" key="7">
    <source>
        <dbReference type="EMBL" id="PPK71433.1"/>
    </source>
</evidence>
<keyword evidence="4 6" id="KW-1133">Transmembrane helix</keyword>